<dbReference type="GO" id="GO:0003886">
    <property type="term" value="F:DNA (cytosine-5-)-methyltransferase activity"/>
    <property type="evidence" value="ECO:0007669"/>
    <property type="project" value="UniProtKB-EC"/>
</dbReference>
<dbReference type="SUPFAM" id="SSF53335">
    <property type="entry name" value="S-adenosyl-L-methionine-dependent methyltransferases"/>
    <property type="match status" value="1"/>
</dbReference>
<dbReference type="NCBIfam" id="TIGR00675">
    <property type="entry name" value="dcm"/>
    <property type="match status" value="1"/>
</dbReference>
<accession>A0A0S1SRI9</accession>
<gene>
    <name evidence="8" type="ORF">PeribacterD1_0462</name>
</gene>
<evidence type="ECO:0000256" key="3">
    <source>
        <dbReference type="ARBA" id="ARBA00022691"/>
    </source>
</evidence>
<reference evidence="9" key="1">
    <citation type="submission" date="2015-10" db="EMBL/GenBank/DDBJ databases">
        <title>Analysis of five complete genome sequences for members of the class Peribacteria in the recently recognized Peregrinibacteria bacterial phylum.</title>
        <authorList>
            <person name="Anantharaman K."/>
            <person name="Brown C.T."/>
            <person name="Burstein D."/>
            <person name="Castelle C.J."/>
            <person name="Probst A.J."/>
            <person name="Thomas B.C."/>
            <person name="Williams K.H."/>
            <person name="Banfield J.F."/>
        </authorList>
    </citation>
    <scope>NUCLEOTIDE SEQUENCE [LARGE SCALE GENOMIC DNA]</scope>
</reference>
<dbReference type="Proteomes" id="UP000069135">
    <property type="component" value="Chromosome"/>
</dbReference>
<keyword evidence="1 5" id="KW-0489">Methyltransferase</keyword>
<protein>
    <recommendedName>
        <fullName evidence="7">Cytosine-specific methyltransferase</fullName>
        <ecNumber evidence="7">2.1.1.37</ecNumber>
    </recommendedName>
</protein>
<dbReference type="PROSITE" id="PS00094">
    <property type="entry name" value="C5_MTASE_1"/>
    <property type="match status" value="1"/>
</dbReference>
<evidence type="ECO:0000313" key="8">
    <source>
        <dbReference type="EMBL" id="ALM13153.1"/>
    </source>
</evidence>
<dbReference type="InterPro" id="IPR029063">
    <property type="entry name" value="SAM-dependent_MTases_sf"/>
</dbReference>
<evidence type="ECO:0000256" key="6">
    <source>
        <dbReference type="RuleBase" id="RU000416"/>
    </source>
</evidence>
<dbReference type="EMBL" id="CP013065">
    <property type="protein sequence ID" value="ALM13153.1"/>
    <property type="molecule type" value="Genomic_DNA"/>
</dbReference>
<dbReference type="PANTHER" id="PTHR10629:SF52">
    <property type="entry name" value="DNA (CYTOSINE-5)-METHYLTRANSFERASE 1"/>
    <property type="match status" value="1"/>
</dbReference>
<keyword evidence="2 5" id="KW-0808">Transferase</keyword>
<dbReference type="KEGG" id="prf:PeribacterA2_0462"/>
<keyword evidence="4" id="KW-0680">Restriction system</keyword>
<organism evidence="8 9">
    <name type="scientific">Candidatus Peribacter riflensis</name>
    <dbReference type="NCBI Taxonomy" id="1735162"/>
    <lineage>
        <taxon>Bacteria</taxon>
        <taxon>Candidatus Peregrinibacteriota</taxon>
        <taxon>Candidatus Peribacteria</taxon>
        <taxon>Candidatus Peribacterales</taxon>
        <taxon>Candidatus Peribacteraceae</taxon>
        <taxon>Candidatus Peribacter</taxon>
    </lineage>
</organism>
<dbReference type="PRINTS" id="PR00105">
    <property type="entry name" value="C5METTRFRASE"/>
</dbReference>
<evidence type="ECO:0000256" key="2">
    <source>
        <dbReference type="ARBA" id="ARBA00022679"/>
    </source>
</evidence>
<dbReference type="STRING" id="1735162.PeribacterB2_0461"/>
<dbReference type="GO" id="GO:0032259">
    <property type="term" value="P:methylation"/>
    <property type="evidence" value="ECO:0007669"/>
    <property type="project" value="UniProtKB-KW"/>
</dbReference>
<dbReference type="PROSITE" id="PS51679">
    <property type="entry name" value="SAM_MT_C5"/>
    <property type="match status" value="1"/>
</dbReference>
<comment type="catalytic activity">
    <reaction evidence="7">
        <text>a 2'-deoxycytidine in DNA + S-adenosyl-L-methionine = a 5-methyl-2'-deoxycytidine in DNA + S-adenosyl-L-homocysteine + H(+)</text>
        <dbReference type="Rhea" id="RHEA:13681"/>
        <dbReference type="Rhea" id="RHEA-COMP:11369"/>
        <dbReference type="Rhea" id="RHEA-COMP:11370"/>
        <dbReference type="ChEBI" id="CHEBI:15378"/>
        <dbReference type="ChEBI" id="CHEBI:57856"/>
        <dbReference type="ChEBI" id="CHEBI:59789"/>
        <dbReference type="ChEBI" id="CHEBI:85452"/>
        <dbReference type="ChEBI" id="CHEBI:85454"/>
        <dbReference type="EC" id="2.1.1.37"/>
    </reaction>
</comment>
<dbReference type="GO" id="GO:0044027">
    <property type="term" value="P:negative regulation of gene expression via chromosomal CpG island methylation"/>
    <property type="evidence" value="ECO:0007669"/>
    <property type="project" value="TreeGrafter"/>
</dbReference>
<dbReference type="InterPro" id="IPR050390">
    <property type="entry name" value="C5-Methyltransferase"/>
</dbReference>
<evidence type="ECO:0000256" key="7">
    <source>
        <dbReference type="RuleBase" id="RU000417"/>
    </source>
</evidence>
<accession>A0A0S1SMF9</accession>
<accession>A0A0S1SHD4</accession>
<dbReference type="InterPro" id="IPR001525">
    <property type="entry name" value="C5_MeTfrase"/>
</dbReference>
<accession>A0A0S1SXZ7</accession>
<name>A0A0S1SRI9_9BACT</name>
<dbReference type="GO" id="GO:0003677">
    <property type="term" value="F:DNA binding"/>
    <property type="evidence" value="ECO:0007669"/>
    <property type="project" value="TreeGrafter"/>
</dbReference>
<dbReference type="Pfam" id="PF00145">
    <property type="entry name" value="DNA_methylase"/>
    <property type="match status" value="1"/>
</dbReference>
<dbReference type="InterPro" id="IPR018117">
    <property type="entry name" value="C5_DNA_meth_AS"/>
</dbReference>
<sequence>MDICLHIQEENGNSNASWCRMAMQSMQRRVISLFTGAGGLDIGFEKAGFEISIAVESDPACCSTLRANRPSLIVIEDKIENIPSEKILTLSGLQPLETDLVIGGPPCQPFSLAGERRGLEDPKGMLLMEFVRVIRETLPKGFVLENVKGLLNWDGGRARDLLLTELVKPISYKGKTYQYEVEVRLLNACDYGVPQKRERVVFVGNRIGVKFKFPTPTHADKTIASIKKLKKYRTVWDAIGNLPPPDEPSETAKMVAQTIRGRIAKHGY</sequence>
<evidence type="ECO:0000256" key="1">
    <source>
        <dbReference type="ARBA" id="ARBA00022603"/>
    </source>
</evidence>
<evidence type="ECO:0000256" key="4">
    <source>
        <dbReference type="ARBA" id="ARBA00022747"/>
    </source>
</evidence>
<dbReference type="GO" id="GO:0009307">
    <property type="term" value="P:DNA restriction-modification system"/>
    <property type="evidence" value="ECO:0007669"/>
    <property type="project" value="UniProtKB-KW"/>
</dbReference>
<accession>A0A0S1SHS8</accession>
<dbReference type="EC" id="2.1.1.37" evidence="7"/>
<comment type="similarity">
    <text evidence="5 6">Belongs to the class I-like SAM-binding methyltransferase superfamily. C5-methyltransferase family.</text>
</comment>
<evidence type="ECO:0000313" key="9">
    <source>
        <dbReference type="Proteomes" id="UP000069135"/>
    </source>
</evidence>
<reference evidence="8 9" key="2">
    <citation type="journal article" date="2016" name="PeerJ">
        <title>Analysis of five complete genome sequences for members of the class Peribacteria in the recently recognized Peregrinibacteria bacterial phylum.</title>
        <authorList>
            <person name="Anantharaman K."/>
            <person name="Brown C.T."/>
            <person name="Burstein D."/>
            <person name="Castelle C.J."/>
            <person name="Probst A.J."/>
            <person name="Thomas B.C."/>
            <person name="Williams K.H."/>
            <person name="Banfield J.F."/>
        </authorList>
    </citation>
    <scope>NUCLEOTIDE SEQUENCE [LARGE SCALE GENOMIC DNA]</scope>
    <source>
        <strain evidence="8">RIFOXYD1_FULL_PER-ii_59_16</strain>
    </source>
</reference>
<proteinExistence type="inferred from homology"/>
<dbReference type="AlphaFoldDB" id="A0A0S1SRI9"/>
<dbReference type="Gene3D" id="3.40.50.150">
    <property type="entry name" value="Vaccinia Virus protein VP39"/>
    <property type="match status" value="1"/>
</dbReference>
<dbReference type="PANTHER" id="PTHR10629">
    <property type="entry name" value="CYTOSINE-SPECIFIC METHYLTRANSFERASE"/>
    <property type="match status" value="1"/>
</dbReference>
<keyword evidence="3 5" id="KW-0949">S-adenosyl-L-methionine</keyword>
<feature type="active site" evidence="5">
    <location>
        <position position="107"/>
    </location>
</feature>
<evidence type="ECO:0000256" key="5">
    <source>
        <dbReference type="PROSITE-ProRule" id="PRU01016"/>
    </source>
</evidence>